<sequence length="249" mass="28666">MESSDKSQEQCLYKEWMRLQEQELSELLHHSLNLNNTTDTNDAETTQLLEKIIQHFQDYCDNRRHLAHRHVSAFFSPSWCTTLENSMSWIAGCRPSSFFNLVYALCGSNIDSSLSQFLQDGNSDFPKFSASQLSAIDKLQRRTTIEEEMLTAQMASLQQDMTDMPLALIARELSPRNELNLDVQKRLGKFEQAMRSAMNDADNLRINTVKELFKILKPVQALEYIIAAKKLRLCIQSWGIEKDREHGGD</sequence>
<dbReference type="InterPro" id="IPR025422">
    <property type="entry name" value="TGA_domain"/>
</dbReference>
<accession>A0A6I9TD10</accession>
<gene>
    <name evidence="3" type="primary">LOC105164597</name>
</gene>
<organism evidence="2 3">
    <name type="scientific">Sesamum indicum</name>
    <name type="common">Oriental sesame</name>
    <name type="synonym">Sesamum orientale</name>
    <dbReference type="NCBI Taxonomy" id="4182"/>
    <lineage>
        <taxon>Eukaryota</taxon>
        <taxon>Viridiplantae</taxon>
        <taxon>Streptophyta</taxon>
        <taxon>Embryophyta</taxon>
        <taxon>Tracheophyta</taxon>
        <taxon>Spermatophyta</taxon>
        <taxon>Magnoliopsida</taxon>
        <taxon>eudicotyledons</taxon>
        <taxon>Gunneridae</taxon>
        <taxon>Pentapetalae</taxon>
        <taxon>asterids</taxon>
        <taxon>lamiids</taxon>
        <taxon>Lamiales</taxon>
        <taxon>Pedaliaceae</taxon>
        <taxon>Sesamum</taxon>
    </lineage>
</organism>
<dbReference type="FunCoup" id="A0A6I9TD10">
    <property type="interactions" value="64"/>
</dbReference>
<dbReference type="AlphaFoldDB" id="A0A6I9TD10"/>
<reference evidence="3" key="1">
    <citation type="submission" date="2025-08" db="UniProtKB">
        <authorList>
            <consortium name="RefSeq"/>
        </authorList>
    </citation>
    <scope>IDENTIFICATION</scope>
</reference>
<dbReference type="RefSeq" id="XP_011081582.1">
    <property type="nucleotide sequence ID" value="XM_011083280.2"/>
</dbReference>
<dbReference type="OrthoDB" id="1897224at2759"/>
<dbReference type="PANTHER" id="PTHR46354">
    <property type="entry name" value="DOG1 DOMAIN-CONTAINING PROTEIN"/>
    <property type="match status" value="1"/>
</dbReference>
<dbReference type="Gramene" id="SIN_1020940.t">
    <property type="protein sequence ID" value="SIN_1020940.t"/>
    <property type="gene ID" value="SIN_1020940"/>
</dbReference>
<name>A0A6I9TD10_SESIN</name>
<evidence type="ECO:0000313" key="2">
    <source>
        <dbReference type="Proteomes" id="UP000504604"/>
    </source>
</evidence>
<protein>
    <submittedName>
        <fullName evidence="3">Protein DELAY OF GERMINATION 1-like</fullName>
    </submittedName>
</protein>
<evidence type="ECO:0000259" key="1">
    <source>
        <dbReference type="PROSITE" id="PS51806"/>
    </source>
</evidence>
<dbReference type="KEGG" id="sind:105164597"/>
<dbReference type="PROSITE" id="PS51806">
    <property type="entry name" value="DOG1"/>
    <property type="match status" value="1"/>
</dbReference>
<dbReference type="GeneID" id="105164597"/>
<dbReference type="GO" id="GO:0043565">
    <property type="term" value="F:sequence-specific DNA binding"/>
    <property type="evidence" value="ECO:0007669"/>
    <property type="project" value="InterPro"/>
</dbReference>
<dbReference type="GO" id="GO:0006351">
    <property type="term" value="P:DNA-templated transcription"/>
    <property type="evidence" value="ECO:0007669"/>
    <property type="project" value="InterPro"/>
</dbReference>
<feature type="domain" description="DOG1" evidence="1">
    <location>
        <begin position="6"/>
        <end position="245"/>
    </location>
</feature>
<dbReference type="InterPro" id="IPR051886">
    <property type="entry name" value="Seed_Dev/Stress_Resp_Reg"/>
</dbReference>
<dbReference type="Pfam" id="PF14144">
    <property type="entry name" value="DOG1"/>
    <property type="match status" value="1"/>
</dbReference>
<keyword evidence="2" id="KW-1185">Reference proteome</keyword>
<dbReference type="Proteomes" id="UP000504604">
    <property type="component" value="Linkage group LG6"/>
</dbReference>
<evidence type="ECO:0000313" key="3">
    <source>
        <dbReference type="RefSeq" id="XP_011081582.1"/>
    </source>
</evidence>
<proteinExistence type="predicted"/>
<dbReference type="PANTHER" id="PTHR46354:SF28">
    <property type="entry name" value="TRANSCRIPTION FACTOR TGA2-LIKE"/>
    <property type="match status" value="1"/>
</dbReference>
<dbReference type="InParanoid" id="A0A6I9TD10"/>